<dbReference type="EMBL" id="AORV01000026">
    <property type="protein sequence ID" value="EMS72564.1"/>
    <property type="molecule type" value="Genomic_DNA"/>
</dbReference>
<accession>S0FTR3</accession>
<sequence length="48" mass="5982">MNKIINEPWIKQRSMKDTINFLIFFHAYIIRNYLQPFYRGITYFHNAN</sequence>
<evidence type="ECO:0000313" key="2">
    <source>
        <dbReference type="EMBL" id="EMS72564.1"/>
    </source>
</evidence>
<keyword evidence="1" id="KW-0812">Transmembrane</keyword>
<feature type="transmembrane region" description="Helical" evidence="1">
    <location>
        <begin position="21"/>
        <end position="38"/>
    </location>
</feature>
<keyword evidence="1" id="KW-0472">Membrane</keyword>
<protein>
    <submittedName>
        <fullName evidence="2">Uncharacterized protein</fullName>
    </submittedName>
</protein>
<dbReference type="Proteomes" id="UP000014155">
    <property type="component" value="Unassembled WGS sequence"/>
</dbReference>
<proteinExistence type="predicted"/>
<evidence type="ECO:0000256" key="1">
    <source>
        <dbReference type="SAM" id="Phobius"/>
    </source>
</evidence>
<gene>
    <name evidence="2" type="ORF">CTER_1403</name>
</gene>
<organism evidence="2 3">
    <name type="scientific">Ruminiclostridium cellobioparum subsp. termitidis CT1112</name>
    <dbReference type="NCBI Taxonomy" id="1195236"/>
    <lineage>
        <taxon>Bacteria</taxon>
        <taxon>Bacillati</taxon>
        <taxon>Bacillota</taxon>
        <taxon>Clostridia</taxon>
        <taxon>Eubacteriales</taxon>
        <taxon>Oscillospiraceae</taxon>
        <taxon>Ruminiclostridium</taxon>
    </lineage>
</organism>
<evidence type="ECO:0000313" key="3">
    <source>
        <dbReference type="Proteomes" id="UP000014155"/>
    </source>
</evidence>
<keyword evidence="1" id="KW-1133">Transmembrane helix</keyword>
<name>S0FTR3_RUMCE</name>
<keyword evidence="3" id="KW-1185">Reference proteome</keyword>
<comment type="caution">
    <text evidence="2">The sequence shown here is derived from an EMBL/GenBank/DDBJ whole genome shotgun (WGS) entry which is preliminary data.</text>
</comment>
<dbReference type="AlphaFoldDB" id="S0FTR3"/>
<reference evidence="2 3" key="1">
    <citation type="journal article" date="2013" name="Genome Announc.">
        <title>Draft Genome Sequence of the Cellulolytic, Mesophilic, Anaerobic Bacterium Clostridium termitidis Strain CT1112 (DSM 5398).</title>
        <authorList>
            <person name="Lal S."/>
            <person name="Ramachandran U."/>
            <person name="Zhang X."/>
            <person name="Munir R."/>
            <person name="Sparling R."/>
            <person name="Levin D.B."/>
        </authorList>
    </citation>
    <scope>NUCLEOTIDE SEQUENCE [LARGE SCALE GENOMIC DNA]</scope>
    <source>
        <strain evidence="2 3">CT1112</strain>
    </source>
</reference>